<keyword evidence="4" id="KW-1185">Reference proteome</keyword>
<gene>
    <name evidence="3" type="primary">yqgE</name>
    <name evidence="3" type="ORF">CRENPOLYSF2_830029</name>
</gene>
<dbReference type="Gene3D" id="3.40.1740.10">
    <property type="entry name" value="VC0467-like"/>
    <property type="match status" value="1"/>
</dbReference>
<dbReference type="SUPFAM" id="SSF143456">
    <property type="entry name" value="VC0467-like"/>
    <property type="match status" value="1"/>
</dbReference>
<dbReference type="NCBIfam" id="NF001266">
    <property type="entry name" value="PRK00228.1-1"/>
    <property type="match status" value="1"/>
</dbReference>
<comment type="similarity">
    <text evidence="1 2">Belongs to the UPF0301 (AlgH) family.</text>
</comment>
<organism evidence="3 4">
    <name type="scientific">Crenothrix polyspora</name>
    <dbReference type="NCBI Taxonomy" id="360316"/>
    <lineage>
        <taxon>Bacteria</taxon>
        <taxon>Pseudomonadati</taxon>
        <taxon>Pseudomonadota</taxon>
        <taxon>Gammaproteobacteria</taxon>
        <taxon>Methylococcales</taxon>
        <taxon>Crenotrichaceae</taxon>
        <taxon>Crenothrix</taxon>
    </lineage>
</organism>
<evidence type="ECO:0000256" key="1">
    <source>
        <dbReference type="ARBA" id="ARBA00009600"/>
    </source>
</evidence>
<reference evidence="4" key="1">
    <citation type="submission" date="2017-02" db="EMBL/GenBank/DDBJ databases">
        <authorList>
            <person name="Daims H."/>
        </authorList>
    </citation>
    <scope>NUCLEOTIDE SEQUENCE [LARGE SCALE GENOMIC DNA]</scope>
</reference>
<dbReference type="InterPro" id="IPR003774">
    <property type="entry name" value="AlgH-like"/>
</dbReference>
<accession>A0A1R4HJ47</accession>
<dbReference type="GO" id="GO:0005829">
    <property type="term" value="C:cytosol"/>
    <property type="evidence" value="ECO:0007669"/>
    <property type="project" value="TreeGrafter"/>
</dbReference>
<evidence type="ECO:0000313" key="3">
    <source>
        <dbReference type="EMBL" id="SJM96061.1"/>
    </source>
</evidence>
<dbReference type="PANTHER" id="PTHR30327">
    <property type="entry name" value="UNCHARACTERIZED PROTEIN YQGE"/>
    <property type="match status" value="1"/>
</dbReference>
<dbReference type="EMBL" id="FUKJ01000450">
    <property type="protein sequence ID" value="SJM96061.1"/>
    <property type="molecule type" value="Genomic_DNA"/>
</dbReference>
<dbReference type="HAMAP" id="MF_00758">
    <property type="entry name" value="UPF0301"/>
    <property type="match status" value="1"/>
</dbReference>
<name>A0A1R4HJ47_9GAMM</name>
<dbReference type="AlphaFoldDB" id="A0A1R4HJ47"/>
<evidence type="ECO:0000313" key="4">
    <source>
        <dbReference type="Proteomes" id="UP000195442"/>
    </source>
</evidence>
<protein>
    <recommendedName>
        <fullName evidence="2">UPF0301 protein CRENPOLYSF2_830029</fullName>
    </recommendedName>
</protein>
<dbReference type="PANTHER" id="PTHR30327:SF1">
    <property type="entry name" value="UPF0301 PROTEIN YQGE"/>
    <property type="match status" value="1"/>
</dbReference>
<dbReference type="Pfam" id="PF02622">
    <property type="entry name" value="DUF179"/>
    <property type="match status" value="1"/>
</dbReference>
<sequence>MDMSGETYLNNQFIIAMPALTDPIFFHTVTYLCQHNEEGALGIVINRLANMKLGEIFKQMNISATSEAAANMPVFTGGPVQQQRGFVLHTNGGSWDMTMAVSDSISLTTSRDVIEAIAVGEGPEQYLVALGYAGWSEGQLEKEMLNNTWLNTPFGKQVLFDTSINMRWTAAAGQIGIDINQLTAPAGHG</sequence>
<dbReference type="Proteomes" id="UP000195442">
    <property type="component" value="Unassembled WGS sequence"/>
</dbReference>
<evidence type="ECO:0000256" key="2">
    <source>
        <dbReference type="HAMAP-Rule" id="MF_00758"/>
    </source>
</evidence>
<proteinExistence type="inferred from homology"/>